<dbReference type="PANTHER" id="PTHR12203:SF35">
    <property type="entry name" value="PROTEIN O-GLUCOSYLTRANSFERASE 1"/>
    <property type="match status" value="1"/>
</dbReference>
<proteinExistence type="predicted"/>
<comment type="caution">
    <text evidence="3">The sequence shown here is derived from an EMBL/GenBank/DDBJ whole genome shotgun (WGS) entry which is preliminary data.</text>
</comment>
<evidence type="ECO:0000313" key="4">
    <source>
        <dbReference type="Proteomes" id="UP000640485"/>
    </source>
</evidence>
<gene>
    <name evidence="3" type="ORF">JJJ17_10715</name>
</gene>
<organism evidence="3 4">
    <name type="scientific">Paracoccus caeni</name>
    <dbReference type="NCBI Taxonomy" id="657651"/>
    <lineage>
        <taxon>Bacteria</taxon>
        <taxon>Pseudomonadati</taxon>
        <taxon>Pseudomonadota</taxon>
        <taxon>Alphaproteobacteria</taxon>
        <taxon>Rhodobacterales</taxon>
        <taxon>Paracoccaceae</taxon>
        <taxon>Paracoccus</taxon>
    </lineage>
</organism>
<dbReference type="EMBL" id="JAEPRQ010000003">
    <property type="protein sequence ID" value="MBK4216397.1"/>
    <property type="molecule type" value="Genomic_DNA"/>
</dbReference>
<dbReference type="Proteomes" id="UP000640485">
    <property type="component" value="Unassembled WGS sequence"/>
</dbReference>
<dbReference type="RefSeq" id="WP_200686215.1">
    <property type="nucleotide sequence ID" value="NZ_JAEPRQ010000003.1"/>
</dbReference>
<keyword evidence="1" id="KW-0808">Transferase</keyword>
<evidence type="ECO:0000313" key="3">
    <source>
        <dbReference type="EMBL" id="MBK4216397.1"/>
    </source>
</evidence>
<reference evidence="3" key="1">
    <citation type="submission" date="2021-01" db="EMBL/GenBank/DDBJ databases">
        <title>Paracoccus amoyensis sp. nov., isolated from the surface seawater along the coast of Xiamen Island, China.</title>
        <authorList>
            <person name="Lyu L."/>
        </authorList>
    </citation>
    <scope>NUCLEOTIDE SEQUENCE</scope>
    <source>
        <strain evidence="3">MJ17</strain>
    </source>
</reference>
<sequence>MSDAPLFIHISPDWCGQEKLAELFRLNGHKVIHTPDGSNAEAILYAQGSGAELPPEWNAAGLITGLSRHSPHWRPPLEAWRSFTFLARQLPEARFILTTRDLDGWLLDLLIRDESAIARCYAHHRGLTTEELAEHWETGWHAHLSAVEAHFGDDPRLIRIDLENQSPADAAALLSLSQAPADSHWHRPFDEEPESALRRAIDRAAPVTSLDNAYIEDVAAFCLRGIDPQPQVNTGLSGLACIWDGDHLISPAREGSRRMTVVNQPGLGRTAVSAPGRPFKLVRAEGVINDALRADRAMPLQIDMEDSRWLGSPQGGEVNQPVLCHNRREGARNVVLWPLPDQHSIGLHGFDPDAPRDPIPFDQKIDQIVWRGMISGSEHRTTVKPGPASHVLLRHLAEAGKDEAVREVIWDRLCRTSRLSFIRRWFDHPDCDLGVVMAWRFRDFARDPLLSPYCKPRQPPAFFHKFRYQLCLTGYDHGSNFIPMIDSQSVLLKEEDGWEVFYSGRFKPWKHYIPLEKYCGDVLEKLSWARKNPNECKAMSEAARAEVARLREPRTRLAVMARILDGLAAAL</sequence>
<keyword evidence="4" id="KW-1185">Reference proteome</keyword>
<dbReference type="GO" id="GO:0016740">
    <property type="term" value="F:transferase activity"/>
    <property type="evidence" value="ECO:0007669"/>
    <property type="project" value="UniProtKB-KW"/>
</dbReference>
<dbReference type="PANTHER" id="PTHR12203">
    <property type="entry name" value="KDEL LYS-ASP-GLU-LEU CONTAINING - RELATED"/>
    <property type="match status" value="1"/>
</dbReference>
<dbReference type="InterPro" id="IPR051091">
    <property type="entry name" value="O-Glucosyltr/Glycosyltrsf_90"/>
</dbReference>
<evidence type="ECO:0000256" key="1">
    <source>
        <dbReference type="ARBA" id="ARBA00022679"/>
    </source>
</evidence>
<dbReference type="AlphaFoldDB" id="A0A934SJB8"/>
<accession>A0A934SJB8</accession>
<name>A0A934SJB8_9RHOB</name>
<feature type="domain" description="Glycosyl transferase CAP10" evidence="2">
    <location>
        <begin position="464"/>
        <end position="544"/>
    </location>
</feature>
<protein>
    <recommendedName>
        <fullName evidence="2">Glycosyl transferase CAP10 domain-containing protein</fullName>
    </recommendedName>
</protein>
<evidence type="ECO:0000259" key="2">
    <source>
        <dbReference type="Pfam" id="PF05686"/>
    </source>
</evidence>
<dbReference type="InterPro" id="IPR006598">
    <property type="entry name" value="CAP10"/>
</dbReference>
<dbReference type="Pfam" id="PF05686">
    <property type="entry name" value="Glyco_transf_90"/>
    <property type="match status" value="1"/>
</dbReference>